<evidence type="ECO:0000256" key="2">
    <source>
        <dbReference type="ARBA" id="ARBA00008749"/>
    </source>
</evidence>
<keyword evidence="10 12" id="KW-0472">Membrane</keyword>
<proteinExistence type="inferred from homology"/>
<evidence type="ECO:0000259" key="13">
    <source>
        <dbReference type="Pfam" id="PF00487"/>
    </source>
</evidence>
<dbReference type="CDD" id="cd03505">
    <property type="entry name" value="Delta9-FADS-like"/>
    <property type="match status" value="1"/>
</dbReference>
<dbReference type="AlphaFoldDB" id="A0A3G9FYS2"/>
<dbReference type="GO" id="GO:0004768">
    <property type="term" value="F:stearoyl-CoA 9-desaturase activity"/>
    <property type="evidence" value="ECO:0007669"/>
    <property type="project" value="UniProtKB-EC"/>
</dbReference>
<keyword evidence="5" id="KW-0276">Fatty acid metabolism</keyword>
<evidence type="ECO:0000256" key="4">
    <source>
        <dbReference type="ARBA" id="ARBA00022692"/>
    </source>
</evidence>
<name>A0A3G9FYS2_9CAUL</name>
<evidence type="ECO:0000256" key="11">
    <source>
        <dbReference type="ARBA" id="ARBA00023160"/>
    </source>
</evidence>
<comment type="similarity">
    <text evidence="2">Belongs to the fatty acid desaturase type 2 family.</text>
</comment>
<feature type="transmembrane region" description="Helical" evidence="12">
    <location>
        <begin position="12"/>
        <end position="35"/>
    </location>
</feature>
<protein>
    <submittedName>
        <fullName evidence="14">Fatty acid desaturase</fullName>
        <ecNumber evidence="14">1.14.19.1</ecNumber>
    </submittedName>
</protein>
<keyword evidence="6 12" id="KW-1133">Transmembrane helix</keyword>
<evidence type="ECO:0000256" key="3">
    <source>
        <dbReference type="ARBA" id="ARBA00022516"/>
    </source>
</evidence>
<dbReference type="InterPro" id="IPR005804">
    <property type="entry name" value="FA_desaturase_dom"/>
</dbReference>
<evidence type="ECO:0000256" key="5">
    <source>
        <dbReference type="ARBA" id="ARBA00022832"/>
    </source>
</evidence>
<feature type="transmembrane region" description="Helical" evidence="12">
    <location>
        <begin position="55"/>
        <end position="72"/>
    </location>
</feature>
<comment type="subcellular location">
    <subcellularLocation>
        <location evidence="1">Membrane</location>
        <topology evidence="1">Multi-pass membrane protein</topology>
    </subcellularLocation>
</comment>
<dbReference type="PANTHER" id="PTHR11351">
    <property type="entry name" value="ACYL-COA DESATURASE"/>
    <property type="match status" value="1"/>
</dbReference>
<feature type="domain" description="Fatty acid desaturase" evidence="13">
    <location>
        <begin position="25"/>
        <end position="219"/>
    </location>
</feature>
<dbReference type="EMBL" id="AP018827">
    <property type="protein sequence ID" value="BBF79496.1"/>
    <property type="molecule type" value="Genomic_DNA"/>
</dbReference>
<dbReference type="EC" id="1.14.19.1" evidence="14"/>
<keyword evidence="11" id="KW-0275">Fatty acid biosynthesis</keyword>
<evidence type="ECO:0000256" key="1">
    <source>
        <dbReference type="ARBA" id="ARBA00004141"/>
    </source>
</evidence>
<evidence type="ECO:0000256" key="9">
    <source>
        <dbReference type="ARBA" id="ARBA00023098"/>
    </source>
</evidence>
<evidence type="ECO:0000256" key="12">
    <source>
        <dbReference type="SAM" id="Phobius"/>
    </source>
</evidence>
<feature type="transmembrane region" description="Helical" evidence="12">
    <location>
        <begin position="137"/>
        <end position="158"/>
    </location>
</feature>
<reference evidence="15" key="2">
    <citation type="journal article" date="2017" name="Plant Physiol. Biochem.">
        <title>Differential oxidative and antioxidative response of duckweed Lemna minor toward plant growth promoting/inhibiting bacteria.</title>
        <authorList>
            <person name="Ishizawa H."/>
            <person name="Kuroda M."/>
            <person name="Morikawa M."/>
            <person name="Ike M."/>
        </authorList>
    </citation>
    <scope>NUCLEOTIDE SEQUENCE [LARGE SCALE GENOMIC DNA]</scope>
    <source>
        <strain evidence="15">M6</strain>
    </source>
</reference>
<sequence length="297" mass="34001">MYAATVYGAVHYFRLDTLALFTAKTVVVLLLGHSVGMHRRLIHKSFDCPLWLERTLVYMGTLVGLGGPFAMIRTHDYRDWAQRQPKCHDYFAHRQPPLTDALWQMHCDIRLHQPPALTIEPEVAEDRFYRFIDRHWIMAHVPWAIGFYLIGGWAWVIWGVCAQIAVTVTGHWLIGYLAHTGDAHDWHVDGAGVQGRNVSFTGLITMGEGWHNNHHAYPGSARIGIYKGQSDPGYWLLKALEALGLVWNIRLPQDLPHRPQLHWVGHHTPELKPDRRPCWVLTRISRALHLTHPSLGA</sequence>
<evidence type="ECO:0000256" key="10">
    <source>
        <dbReference type="ARBA" id="ARBA00023136"/>
    </source>
</evidence>
<organism evidence="14 15">
    <name type="scientific">Asticcacaulis excentricus</name>
    <dbReference type="NCBI Taxonomy" id="78587"/>
    <lineage>
        <taxon>Bacteria</taxon>
        <taxon>Pseudomonadati</taxon>
        <taxon>Pseudomonadota</taxon>
        <taxon>Alphaproteobacteria</taxon>
        <taxon>Caulobacterales</taxon>
        <taxon>Caulobacteraceae</taxon>
        <taxon>Asticcacaulis</taxon>
    </lineage>
</organism>
<dbReference type="PANTHER" id="PTHR11351:SF31">
    <property type="entry name" value="DESATURASE 1, ISOFORM A-RELATED"/>
    <property type="match status" value="1"/>
</dbReference>
<dbReference type="Proteomes" id="UP000278756">
    <property type="component" value="Chromosome 1"/>
</dbReference>
<dbReference type="GO" id="GO:0006633">
    <property type="term" value="P:fatty acid biosynthetic process"/>
    <property type="evidence" value="ECO:0007669"/>
    <property type="project" value="UniProtKB-KW"/>
</dbReference>
<dbReference type="InterPro" id="IPR015876">
    <property type="entry name" value="Acyl-CoA_DS"/>
</dbReference>
<gene>
    <name evidence="14" type="ORF">EM6_0062</name>
</gene>
<evidence type="ECO:0000256" key="7">
    <source>
        <dbReference type="ARBA" id="ARBA00023002"/>
    </source>
</evidence>
<keyword evidence="3" id="KW-0444">Lipid biosynthesis</keyword>
<evidence type="ECO:0000256" key="6">
    <source>
        <dbReference type="ARBA" id="ARBA00022989"/>
    </source>
</evidence>
<keyword evidence="7 14" id="KW-0560">Oxidoreductase</keyword>
<dbReference type="GO" id="GO:0016020">
    <property type="term" value="C:membrane"/>
    <property type="evidence" value="ECO:0007669"/>
    <property type="project" value="UniProtKB-SubCell"/>
</dbReference>
<accession>A0A3G9FYS2</accession>
<keyword evidence="4 12" id="KW-0812">Transmembrane</keyword>
<evidence type="ECO:0000313" key="14">
    <source>
        <dbReference type="EMBL" id="BBF79496.1"/>
    </source>
</evidence>
<dbReference type="Pfam" id="PF00487">
    <property type="entry name" value="FA_desaturase"/>
    <property type="match status" value="1"/>
</dbReference>
<evidence type="ECO:0000256" key="8">
    <source>
        <dbReference type="ARBA" id="ARBA00023004"/>
    </source>
</evidence>
<evidence type="ECO:0000313" key="15">
    <source>
        <dbReference type="Proteomes" id="UP000278756"/>
    </source>
</evidence>
<keyword evidence="8" id="KW-0408">Iron</keyword>
<keyword evidence="9" id="KW-0443">Lipid metabolism</keyword>
<reference evidence="15" key="1">
    <citation type="journal article" date="2017" name="Biotechnol. Biofuels">
        <title>Evaluation of environmental bacterial communities as a factor affecting the growth of duckweed Lemna minor.</title>
        <authorList>
            <person name="Ishizawa H."/>
            <person name="Kuroda M."/>
            <person name="Morikawa M."/>
            <person name="Ike M."/>
        </authorList>
    </citation>
    <scope>NUCLEOTIDE SEQUENCE [LARGE SCALE GENOMIC DNA]</scope>
    <source>
        <strain evidence="15">M6</strain>
    </source>
</reference>